<evidence type="ECO:0000256" key="1">
    <source>
        <dbReference type="SAM" id="SignalP"/>
    </source>
</evidence>
<proteinExistence type="predicted"/>
<dbReference type="EMBL" id="CAXLJM020000048">
    <property type="protein sequence ID" value="CAL8112134.1"/>
    <property type="molecule type" value="Genomic_DNA"/>
</dbReference>
<accession>A0ABP1QWD4</accession>
<keyword evidence="1" id="KW-0732">Signal</keyword>
<dbReference type="InterPro" id="IPR035992">
    <property type="entry name" value="Ricin_B-like_lectins"/>
</dbReference>
<name>A0ABP1QWD4_9HEXA</name>
<comment type="caution">
    <text evidence="2">The sequence shown here is derived from an EMBL/GenBank/DDBJ whole genome shotgun (WGS) entry which is preliminary data.</text>
</comment>
<dbReference type="Proteomes" id="UP001642540">
    <property type="component" value="Unassembled WGS sequence"/>
</dbReference>
<dbReference type="PROSITE" id="PS50231">
    <property type="entry name" value="RICIN_B_LECTIN"/>
    <property type="match status" value="1"/>
</dbReference>
<organism evidence="2 3">
    <name type="scientific">Orchesella dallaii</name>
    <dbReference type="NCBI Taxonomy" id="48710"/>
    <lineage>
        <taxon>Eukaryota</taxon>
        <taxon>Metazoa</taxon>
        <taxon>Ecdysozoa</taxon>
        <taxon>Arthropoda</taxon>
        <taxon>Hexapoda</taxon>
        <taxon>Collembola</taxon>
        <taxon>Entomobryomorpha</taxon>
        <taxon>Entomobryoidea</taxon>
        <taxon>Orchesellidae</taxon>
        <taxon>Orchesellinae</taxon>
        <taxon>Orchesella</taxon>
    </lineage>
</organism>
<gene>
    <name evidence="2" type="ORF">ODALV1_LOCUS15501</name>
</gene>
<reference evidence="2 3" key="1">
    <citation type="submission" date="2024-08" db="EMBL/GenBank/DDBJ databases">
        <authorList>
            <person name="Cucini C."/>
            <person name="Frati F."/>
        </authorList>
    </citation>
    <scope>NUCLEOTIDE SEQUENCE [LARGE SCALE GENOMIC DNA]</scope>
</reference>
<evidence type="ECO:0000313" key="2">
    <source>
        <dbReference type="EMBL" id="CAL8112134.1"/>
    </source>
</evidence>
<dbReference type="Gene3D" id="2.80.10.50">
    <property type="match status" value="1"/>
</dbReference>
<feature type="chain" id="PRO_5046728565" description="Ricin B lectin domain-containing protein" evidence="1">
    <location>
        <begin position="24"/>
        <end position="164"/>
    </location>
</feature>
<keyword evidence="3" id="KW-1185">Reference proteome</keyword>
<feature type="signal peptide" evidence="1">
    <location>
        <begin position="1"/>
        <end position="23"/>
    </location>
</feature>
<sequence>MEPTRDILYLLLISVVFPQICSSLDDGSFYHIRNSAENTYIYVESGAVPCTSIGHVSASSSLEPSADSYRWRFNLLAPTTRAYLEINDPDYNGLDLNEVSMYTGGPSCYFSYREMDIIPVSENVYRIKSLYQEECLVSNGVGQRVSWTTCNGNSRNQQWEFRKA</sequence>
<protein>
    <recommendedName>
        <fullName evidence="4">Ricin B lectin domain-containing protein</fullName>
    </recommendedName>
</protein>
<evidence type="ECO:0008006" key="4">
    <source>
        <dbReference type="Google" id="ProtNLM"/>
    </source>
</evidence>
<dbReference type="SUPFAM" id="SSF50370">
    <property type="entry name" value="Ricin B-like lectins"/>
    <property type="match status" value="2"/>
</dbReference>
<evidence type="ECO:0000313" key="3">
    <source>
        <dbReference type="Proteomes" id="UP001642540"/>
    </source>
</evidence>